<dbReference type="Proteomes" id="UP000483261">
    <property type="component" value="Unassembled WGS sequence"/>
</dbReference>
<dbReference type="InterPro" id="IPR000073">
    <property type="entry name" value="AB_hydrolase_1"/>
</dbReference>
<gene>
    <name evidence="5" type="ORF">G5C66_10065</name>
</gene>
<dbReference type="PANTHER" id="PTHR44688">
    <property type="entry name" value="DNA-BINDING TRANSCRIPTIONAL ACTIVATOR DEVR_DOSR"/>
    <property type="match status" value="1"/>
</dbReference>
<dbReference type="Gene3D" id="1.10.10.10">
    <property type="entry name" value="Winged helix-like DNA-binding domain superfamily/Winged helix DNA-binding domain"/>
    <property type="match status" value="1"/>
</dbReference>
<dbReference type="GO" id="GO:0003677">
    <property type="term" value="F:DNA binding"/>
    <property type="evidence" value="ECO:0007669"/>
    <property type="project" value="UniProtKB-KW"/>
</dbReference>
<dbReference type="InterPro" id="IPR036388">
    <property type="entry name" value="WH-like_DNA-bd_sf"/>
</dbReference>
<dbReference type="InterPro" id="IPR016032">
    <property type="entry name" value="Sig_transdc_resp-reg_C-effctor"/>
</dbReference>
<reference evidence="5 6" key="1">
    <citation type="submission" date="2020-02" db="EMBL/GenBank/DDBJ databases">
        <title>Whole-genome analyses of novel actinobacteria.</title>
        <authorList>
            <person name="Sahin N."/>
        </authorList>
    </citation>
    <scope>NUCLEOTIDE SEQUENCE [LARGE SCALE GENOMIC DNA]</scope>
    <source>
        <strain evidence="5 6">KC13</strain>
    </source>
</reference>
<dbReference type="InterPro" id="IPR029058">
    <property type="entry name" value="AB_hydrolase_fold"/>
</dbReference>
<evidence type="ECO:0000313" key="5">
    <source>
        <dbReference type="EMBL" id="NGN93079.1"/>
    </source>
</evidence>
<dbReference type="InterPro" id="IPR000792">
    <property type="entry name" value="Tscrpt_reg_LuxR_C"/>
</dbReference>
<keyword evidence="5" id="KW-0378">Hydrolase</keyword>
<keyword evidence="6" id="KW-1185">Reference proteome</keyword>
<evidence type="ECO:0000259" key="4">
    <source>
        <dbReference type="PROSITE" id="PS50043"/>
    </source>
</evidence>
<dbReference type="SUPFAM" id="SSF46894">
    <property type="entry name" value="C-terminal effector domain of the bipartite response regulators"/>
    <property type="match status" value="1"/>
</dbReference>
<dbReference type="SUPFAM" id="SSF53474">
    <property type="entry name" value="alpha/beta-Hydrolases"/>
    <property type="match status" value="1"/>
</dbReference>
<keyword evidence="3" id="KW-0804">Transcription</keyword>
<dbReference type="PANTHER" id="PTHR44688:SF16">
    <property type="entry name" value="DNA-BINDING TRANSCRIPTIONAL ACTIVATOR DEVR_DOSR"/>
    <property type="match status" value="1"/>
</dbReference>
<keyword evidence="2" id="KW-0238">DNA-binding</keyword>
<dbReference type="Pfam" id="PF00561">
    <property type="entry name" value="Abhydrolase_1"/>
    <property type="match status" value="1"/>
</dbReference>
<dbReference type="EMBL" id="JAALAA010000007">
    <property type="protein sequence ID" value="NGN93079.1"/>
    <property type="molecule type" value="Genomic_DNA"/>
</dbReference>
<dbReference type="PROSITE" id="PS50043">
    <property type="entry name" value="HTH_LUXR_2"/>
    <property type="match status" value="1"/>
</dbReference>
<dbReference type="PROSITE" id="PS00622">
    <property type="entry name" value="HTH_LUXR_1"/>
    <property type="match status" value="1"/>
</dbReference>
<sequence length="363" mass="39191">MPTTLPSPPRRKNEPVTGEPEVRYAQTSDDIAIAYQVVGSGPVVIWMPSLSNIRAQWRVPALRMAYERLSQDLTLVLYDGRGTGSSDRRPGDLGLDAHLRDLEAVIEAVGADRVNLLGYYHAVATAVAYAATDPQRVDRMLLFGGAARMRDAMSPAQTQALLSLVEQDWDLFADAAATAWLGWGSGENAGRVAEAFRTATTPAVARDWFAEAARLDVSDLLGQVVAPTLVLHRQAAGQIPVEVSRRLAEGLRNGTLVELEGTTPTLFVEGGARDLAMVSRWFLTGEVCRDSASAPAPTALTALTTREQDVLRLIATGRTNASVARDLGITEHTVERHAANLYRKLGVRSRAEATAWAIRNGAD</sequence>
<dbReference type="Pfam" id="PF00196">
    <property type="entry name" value="GerE"/>
    <property type="match status" value="1"/>
</dbReference>
<accession>A0A6M1R642</accession>
<dbReference type="Gene3D" id="3.40.50.1820">
    <property type="entry name" value="alpha/beta hydrolase"/>
    <property type="match status" value="1"/>
</dbReference>
<dbReference type="PRINTS" id="PR00038">
    <property type="entry name" value="HTHLUXR"/>
</dbReference>
<dbReference type="GO" id="GO:0006355">
    <property type="term" value="P:regulation of DNA-templated transcription"/>
    <property type="evidence" value="ECO:0007669"/>
    <property type="project" value="InterPro"/>
</dbReference>
<evidence type="ECO:0000256" key="1">
    <source>
        <dbReference type="ARBA" id="ARBA00023015"/>
    </source>
</evidence>
<comment type="caution">
    <text evidence="5">The sequence shown here is derived from an EMBL/GenBank/DDBJ whole genome shotgun (WGS) entry which is preliminary data.</text>
</comment>
<dbReference type="CDD" id="cd06170">
    <property type="entry name" value="LuxR_C_like"/>
    <property type="match status" value="1"/>
</dbReference>
<dbReference type="SMART" id="SM00421">
    <property type="entry name" value="HTH_LUXR"/>
    <property type="match status" value="1"/>
</dbReference>
<proteinExistence type="predicted"/>
<dbReference type="GO" id="GO:0016787">
    <property type="term" value="F:hydrolase activity"/>
    <property type="evidence" value="ECO:0007669"/>
    <property type="project" value="UniProtKB-KW"/>
</dbReference>
<feature type="domain" description="HTH luxR-type" evidence="4">
    <location>
        <begin position="296"/>
        <end position="361"/>
    </location>
</feature>
<evidence type="ECO:0000256" key="3">
    <source>
        <dbReference type="ARBA" id="ARBA00023163"/>
    </source>
</evidence>
<evidence type="ECO:0000256" key="2">
    <source>
        <dbReference type="ARBA" id="ARBA00023125"/>
    </source>
</evidence>
<keyword evidence="1" id="KW-0805">Transcription regulation</keyword>
<organism evidence="5 6">
    <name type="scientific">Nocardioides turkmenicus</name>
    <dbReference type="NCBI Taxonomy" id="2711220"/>
    <lineage>
        <taxon>Bacteria</taxon>
        <taxon>Bacillati</taxon>
        <taxon>Actinomycetota</taxon>
        <taxon>Actinomycetes</taxon>
        <taxon>Propionibacteriales</taxon>
        <taxon>Nocardioidaceae</taxon>
        <taxon>Nocardioides</taxon>
    </lineage>
</organism>
<protein>
    <submittedName>
        <fullName evidence="5">Alpha/beta fold hydrolase</fullName>
    </submittedName>
</protein>
<dbReference type="AlphaFoldDB" id="A0A6M1R642"/>
<evidence type="ECO:0000313" key="6">
    <source>
        <dbReference type="Proteomes" id="UP000483261"/>
    </source>
</evidence>
<name>A0A6M1R642_9ACTN</name>